<evidence type="ECO:0000313" key="1">
    <source>
        <dbReference type="EMBL" id="KAK5636351.1"/>
    </source>
</evidence>
<keyword evidence="2" id="KW-1185">Reference proteome</keyword>
<proteinExistence type="predicted"/>
<dbReference type="Proteomes" id="UP001305414">
    <property type="component" value="Unassembled WGS sequence"/>
</dbReference>
<reference evidence="1 2" key="1">
    <citation type="submission" date="2023-10" db="EMBL/GenBank/DDBJ databases">
        <title>Draft genome sequence of Xylaria bambusicola isolate GMP-LS, the root and basal stem rot pathogen of sugarcane in Indonesia.</title>
        <authorList>
            <person name="Selvaraj P."/>
            <person name="Muralishankar V."/>
            <person name="Muruganantham S."/>
            <person name="Sp S."/>
            <person name="Haryani S."/>
            <person name="Lau K.J.X."/>
            <person name="Naqvi N.I."/>
        </authorList>
    </citation>
    <scope>NUCLEOTIDE SEQUENCE [LARGE SCALE GENOMIC DNA]</scope>
    <source>
        <strain evidence="1">GMP-LS</strain>
    </source>
</reference>
<sequence length="88" mass="9832">MKEVHTGKTAYDLTINVTDLSTDSVIMFRAQRSLCDLTAAKLLTMIFKHFLDILIRDPSLSLENIPKFSDKQLSQAVQIGHGRKIVSG</sequence>
<protein>
    <submittedName>
        <fullName evidence="1">Uncharacterized protein</fullName>
    </submittedName>
</protein>
<evidence type="ECO:0000313" key="2">
    <source>
        <dbReference type="Proteomes" id="UP001305414"/>
    </source>
</evidence>
<accession>A0AAN7ZDF5</accession>
<organism evidence="1 2">
    <name type="scientific">Xylaria bambusicola</name>
    <dbReference type="NCBI Taxonomy" id="326684"/>
    <lineage>
        <taxon>Eukaryota</taxon>
        <taxon>Fungi</taxon>
        <taxon>Dikarya</taxon>
        <taxon>Ascomycota</taxon>
        <taxon>Pezizomycotina</taxon>
        <taxon>Sordariomycetes</taxon>
        <taxon>Xylariomycetidae</taxon>
        <taxon>Xylariales</taxon>
        <taxon>Xylariaceae</taxon>
        <taxon>Xylaria</taxon>
    </lineage>
</organism>
<comment type="caution">
    <text evidence="1">The sequence shown here is derived from an EMBL/GenBank/DDBJ whole genome shotgun (WGS) entry which is preliminary data.</text>
</comment>
<gene>
    <name evidence="1" type="ORF">RRF57_012063</name>
</gene>
<name>A0AAN7ZDF5_9PEZI</name>
<dbReference type="EMBL" id="JAWHQM010000067">
    <property type="protein sequence ID" value="KAK5636351.1"/>
    <property type="molecule type" value="Genomic_DNA"/>
</dbReference>
<dbReference type="AlphaFoldDB" id="A0AAN7ZDF5"/>